<reference evidence="1" key="2">
    <citation type="submission" date="2020-05" db="UniProtKB">
        <authorList>
            <consortium name="EnsemblMetazoa"/>
        </authorList>
    </citation>
    <scope>IDENTIFICATION</scope>
    <source>
        <strain evidence="1">MINIMUS1</strain>
    </source>
</reference>
<keyword evidence="2" id="KW-1185">Reference proteome</keyword>
<dbReference type="VEuPathDB" id="VectorBase:AMIN002854"/>
<name>A0A182VXQ5_9DIPT</name>
<dbReference type="EnsemblMetazoa" id="AMIN002854-RA">
    <property type="protein sequence ID" value="AMIN002854-PA"/>
    <property type="gene ID" value="AMIN002854"/>
</dbReference>
<evidence type="ECO:0000313" key="1">
    <source>
        <dbReference type="EnsemblMetazoa" id="AMIN002854-PA"/>
    </source>
</evidence>
<organism evidence="1 2">
    <name type="scientific">Anopheles minimus</name>
    <dbReference type="NCBI Taxonomy" id="112268"/>
    <lineage>
        <taxon>Eukaryota</taxon>
        <taxon>Metazoa</taxon>
        <taxon>Ecdysozoa</taxon>
        <taxon>Arthropoda</taxon>
        <taxon>Hexapoda</taxon>
        <taxon>Insecta</taxon>
        <taxon>Pterygota</taxon>
        <taxon>Neoptera</taxon>
        <taxon>Endopterygota</taxon>
        <taxon>Diptera</taxon>
        <taxon>Nematocera</taxon>
        <taxon>Culicoidea</taxon>
        <taxon>Culicidae</taxon>
        <taxon>Anophelinae</taxon>
        <taxon>Anopheles</taxon>
    </lineage>
</organism>
<proteinExistence type="predicted"/>
<evidence type="ECO:0000313" key="2">
    <source>
        <dbReference type="Proteomes" id="UP000075920"/>
    </source>
</evidence>
<dbReference type="InterPro" id="IPR027417">
    <property type="entry name" value="P-loop_NTPase"/>
</dbReference>
<protein>
    <submittedName>
        <fullName evidence="1">Uncharacterized protein</fullName>
    </submittedName>
</protein>
<dbReference type="Proteomes" id="UP000075920">
    <property type="component" value="Unassembled WGS sequence"/>
</dbReference>
<dbReference type="SUPFAM" id="SSF52540">
    <property type="entry name" value="P-loop containing nucleoside triphosphate hydrolases"/>
    <property type="match status" value="1"/>
</dbReference>
<reference evidence="2" key="1">
    <citation type="submission" date="2013-03" db="EMBL/GenBank/DDBJ databases">
        <title>The Genome Sequence of Anopheles minimus MINIMUS1.</title>
        <authorList>
            <consortium name="The Broad Institute Genomics Platform"/>
            <person name="Neafsey D.E."/>
            <person name="Walton C."/>
            <person name="Walker B."/>
            <person name="Young S.K."/>
            <person name="Zeng Q."/>
            <person name="Gargeya S."/>
            <person name="Fitzgerald M."/>
            <person name="Haas B."/>
            <person name="Abouelleil A."/>
            <person name="Allen A.W."/>
            <person name="Alvarado L."/>
            <person name="Arachchi H.M."/>
            <person name="Berlin A.M."/>
            <person name="Chapman S.B."/>
            <person name="Gainer-Dewar J."/>
            <person name="Goldberg J."/>
            <person name="Griggs A."/>
            <person name="Gujja S."/>
            <person name="Hansen M."/>
            <person name="Howarth C."/>
            <person name="Imamovic A."/>
            <person name="Ireland A."/>
            <person name="Larimer J."/>
            <person name="McCowan C."/>
            <person name="Murphy C."/>
            <person name="Pearson M."/>
            <person name="Poon T.W."/>
            <person name="Priest M."/>
            <person name="Roberts A."/>
            <person name="Saif S."/>
            <person name="Shea T."/>
            <person name="Sisk P."/>
            <person name="Sykes S."/>
            <person name="Wortman J."/>
            <person name="Nusbaum C."/>
            <person name="Birren B."/>
        </authorList>
    </citation>
    <scope>NUCLEOTIDE SEQUENCE [LARGE SCALE GENOMIC DNA]</scope>
    <source>
        <strain evidence="2">MINIMUS1</strain>
    </source>
</reference>
<dbReference type="AlphaFoldDB" id="A0A182VXQ5"/>
<accession>A0A182VXQ5</accession>
<sequence length="93" mass="10239">MAAKAYDVLMCKEGTNGPTRSSASKLAERHGDGIATTCEVDGTYRRIGSTPDKGVPDMTCISDIDENGINRNLKVRYERDQIYVSFYNNSSVI</sequence>